<feature type="compositionally biased region" description="Basic and acidic residues" evidence="15">
    <location>
        <begin position="585"/>
        <end position="594"/>
    </location>
</feature>
<dbReference type="Pfam" id="PF17047">
    <property type="entry name" value="SMP_LBD"/>
    <property type="match status" value="1"/>
</dbReference>
<evidence type="ECO:0000256" key="2">
    <source>
        <dbReference type="ARBA" id="ARBA00004477"/>
    </source>
</evidence>
<name>A0AA88YI56_PINIB</name>
<dbReference type="GO" id="GO:0006869">
    <property type="term" value="P:lipid transport"/>
    <property type="evidence" value="ECO:0007669"/>
    <property type="project" value="UniProtKB-KW"/>
</dbReference>
<keyword evidence="9" id="KW-0256">Endoplasmic reticulum</keyword>
<dbReference type="SMART" id="SM00239">
    <property type="entry name" value="C2"/>
    <property type="match status" value="3"/>
</dbReference>
<dbReference type="InterPro" id="IPR035892">
    <property type="entry name" value="C2_domain_sf"/>
</dbReference>
<sequence length="808" mass="90434">MSDKRKARIDETLIQHVVVKYIKLAGLSLAVWFAGYFKFSPSWLLIGLVAFVWKDRQNKRKALQIKIQQETALNEKEAILARVEDLPSWVQFPDVERAEWINKFIEQVWPFIGNYVKNLLIESIQPKVQESMKSIGSFKFANIDLGDIPPRIGGVKVHTENVRRDEIYMDLDIIYSSDCCIDVKVKGITAGIKDLQLRGNLRVIFKPLISKIPLFGGLSIFFLNNPAIDFNLTSLANAFDIPGLRDMIESIIHEQVAAIMVLPNRIVVPMVEKVNLSLLKYPPPEGVLRIHMIEAKDLVCADMKLVGKGKSDPYAVIKFGSYKFKTKVINNTLEPVWNAVFEAVVDCKDAQVIELELRDEDPGSKDDSLGTVSIDISDVSKSGTMDSWIPLENIKKGLVHVKLVWMYLANDPLVLNKALHQISQDKSTDELSSCILMVNLDSASELPRGKKELSEPSPYAIVTLGQKEDRTDEKPNTDSPVWEKAMRFPVHDPQIQALDIEVCDKKNKDKPIGNLTVPLKTLLSEPDMVLDKDYNLRNSGTASKINMRLCLRILSSEYNPAWDEVPEEEDTPSTSVDPPPSSSVDKAKDSERPSPAKAPSPKPASTAAKTEVKSSPKPAGSPVEGQIIPKAAETVTASENTELRQRKTASPPSPTDSTSSKGKYGRGRVQITFRYSTQRQALMVVIHKCSDLIPCDDNDNLADPYIKMYLLPDKSSSSKRKTQVKKDNLNPVFDETFEYPVPQKELPNRDLEVTVKNDTGFFSGNKKDMGMVVIDLSKLDVTKAVTEWFDLKSEDDDEEKPVSLHTNV</sequence>
<reference evidence="19" key="1">
    <citation type="submission" date="2019-08" db="EMBL/GenBank/DDBJ databases">
        <title>The improved chromosome-level genome for the pearl oyster Pinctada fucata martensii using PacBio sequencing and Hi-C.</title>
        <authorList>
            <person name="Zheng Z."/>
        </authorList>
    </citation>
    <scope>NUCLEOTIDE SEQUENCE</scope>
    <source>
        <strain evidence="19">ZZ-2019</strain>
        <tissue evidence="19">Adductor muscle</tissue>
    </source>
</reference>
<keyword evidence="10" id="KW-0106">Calcium</keyword>
<keyword evidence="13" id="KW-0446">Lipid-binding</keyword>
<dbReference type="Pfam" id="PF00168">
    <property type="entry name" value="C2"/>
    <property type="match status" value="3"/>
</dbReference>
<evidence type="ECO:0000256" key="5">
    <source>
        <dbReference type="ARBA" id="ARBA00022475"/>
    </source>
</evidence>
<dbReference type="GO" id="GO:0035091">
    <property type="term" value="F:phosphatidylinositol binding"/>
    <property type="evidence" value="ECO:0007669"/>
    <property type="project" value="TreeGrafter"/>
</dbReference>
<keyword evidence="4" id="KW-0813">Transport</keyword>
<dbReference type="FunFam" id="2.60.40.150:FF:000093">
    <property type="entry name" value="Extended synaptotagmin 3"/>
    <property type="match status" value="1"/>
</dbReference>
<keyword evidence="20" id="KW-1185">Reference proteome</keyword>
<evidence type="ECO:0000256" key="3">
    <source>
        <dbReference type="ARBA" id="ARBA00005867"/>
    </source>
</evidence>
<protein>
    <recommendedName>
        <fullName evidence="21">Extended synaptotagmin-2</fullName>
    </recommendedName>
</protein>
<feature type="domain" description="SMP-LTD" evidence="18">
    <location>
        <begin position="94"/>
        <end position="271"/>
    </location>
</feature>
<dbReference type="AlphaFoldDB" id="A0AA88YI56"/>
<evidence type="ECO:0000256" key="15">
    <source>
        <dbReference type="SAM" id="MobiDB-lite"/>
    </source>
</evidence>
<evidence type="ECO:0000313" key="19">
    <source>
        <dbReference type="EMBL" id="KAK3105614.1"/>
    </source>
</evidence>
<feature type="transmembrane region" description="Helical" evidence="16">
    <location>
        <begin position="29"/>
        <end position="53"/>
    </location>
</feature>
<dbReference type="PROSITE" id="PS51847">
    <property type="entry name" value="SMP"/>
    <property type="match status" value="1"/>
</dbReference>
<comment type="similarity">
    <text evidence="3">Belongs to the extended synaptotagmin family.</text>
</comment>
<evidence type="ECO:0000256" key="7">
    <source>
        <dbReference type="ARBA" id="ARBA00022723"/>
    </source>
</evidence>
<dbReference type="GO" id="GO:0005544">
    <property type="term" value="F:calcium-dependent phospholipid binding"/>
    <property type="evidence" value="ECO:0007669"/>
    <property type="project" value="TreeGrafter"/>
</dbReference>
<dbReference type="PROSITE" id="PS50004">
    <property type="entry name" value="C2"/>
    <property type="match status" value="3"/>
</dbReference>
<dbReference type="FunFam" id="2.60.40.150:FF:000106">
    <property type="entry name" value="extended synaptotagmin-1 isoform X1"/>
    <property type="match status" value="1"/>
</dbReference>
<dbReference type="InterPro" id="IPR000008">
    <property type="entry name" value="C2_dom"/>
</dbReference>
<dbReference type="CDD" id="cd04050">
    <property type="entry name" value="C2B_Synaptotagmin-like"/>
    <property type="match status" value="1"/>
</dbReference>
<dbReference type="GO" id="GO:0061817">
    <property type="term" value="P:endoplasmic reticulum-plasma membrane tethering"/>
    <property type="evidence" value="ECO:0007669"/>
    <property type="project" value="InterPro"/>
</dbReference>
<keyword evidence="5" id="KW-1003">Cell membrane</keyword>
<evidence type="ECO:0000256" key="8">
    <source>
        <dbReference type="ARBA" id="ARBA00022737"/>
    </source>
</evidence>
<keyword evidence="6 16" id="KW-0812">Transmembrane</keyword>
<organism evidence="19 20">
    <name type="scientific">Pinctada imbricata</name>
    <name type="common">Atlantic pearl-oyster</name>
    <name type="synonym">Pinctada martensii</name>
    <dbReference type="NCBI Taxonomy" id="66713"/>
    <lineage>
        <taxon>Eukaryota</taxon>
        <taxon>Metazoa</taxon>
        <taxon>Spiralia</taxon>
        <taxon>Lophotrochozoa</taxon>
        <taxon>Mollusca</taxon>
        <taxon>Bivalvia</taxon>
        <taxon>Autobranchia</taxon>
        <taxon>Pteriomorphia</taxon>
        <taxon>Pterioida</taxon>
        <taxon>Pterioidea</taxon>
        <taxon>Pteriidae</taxon>
        <taxon>Pinctada</taxon>
    </lineage>
</organism>
<evidence type="ECO:0000256" key="16">
    <source>
        <dbReference type="SAM" id="Phobius"/>
    </source>
</evidence>
<feature type="domain" description="C2" evidence="17">
    <location>
        <begin position="270"/>
        <end position="389"/>
    </location>
</feature>
<evidence type="ECO:0000313" key="20">
    <source>
        <dbReference type="Proteomes" id="UP001186944"/>
    </source>
</evidence>
<evidence type="ECO:0000259" key="17">
    <source>
        <dbReference type="PROSITE" id="PS50004"/>
    </source>
</evidence>
<evidence type="ECO:0000256" key="13">
    <source>
        <dbReference type="ARBA" id="ARBA00023121"/>
    </source>
</evidence>
<keyword evidence="12" id="KW-0445">Lipid transport</keyword>
<dbReference type="PANTHER" id="PTHR45761">
    <property type="entry name" value="EXTENDED SYNAPTOTAGMIN-LIKE PROTEIN 2, ISOFORM C"/>
    <property type="match status" value="1"/>
</dbReference>
<evidence type="ECO:0000256" key="1">
    <source>
        <dbReference type="ARBA" id="ARBA00004202"/>
    </source>
</evidence>
<dbReference type="CDD" id="cd04030">
    <property type="entry name" value="C2C_KIAA1228"/>
    <property type="match status" value="1"/>
</dbReference>
<dbReference type="CDD" id="cd21670">
    <property type="entry name" value="SMP_ESyt"/>
    <property type="match status" value="1"/>
</dbReference>
<dbReference type="FunFam" id="2.60.40.150:FF:000025">
    <property type="entry name" value="Extended synaptotagmin 2"/>
    <property type="match status" value="1"/>
</dbReference>
<gene>
    <name evidence="19" type="ORF">FSP39_001841</name>
</gene>
<evidence type="ECO:0000256" key="10">
    <source>
        <dbReference type="ARBA" id="ARBA00022837"/>
    </source>
</evidence>
<dbReference type="GO" id="GO:0005509">
    <property type="term" value="F:calcium ion binding"/>
    <property type="evidence" value="ECO:0007669"/>
    <property type="project" value="TreeGrafter"/>
</dbReference>
<proteinExistence type="inferred from homology"/>
<dbReference type="GO" id="GO:0008429">
    <property type="term" value="F:phosphatidylethanolamine binding"/>
    <property type="evidence" value="ECO:0007669"/>
    <property type="project" value="TreeGrafter"/>
</dbReference>
<accession>A0AA88YI56</accession>
<comment type="caution">
    <text evidence="19">The sequence shown here is derived from an EMBL/GenBank/DDBJ whole genome shotgun (WGS) entry which is preliminary data.</text>
</comment>
<dbReference type="PANTHER" id="PTHR45761:SF1">
    <property type="entry name" value="EXTENDED SYNAPTOTAGMIN-LIKE PROTEIN 2, ISOFORM C"/>
    <property type="match status" value="1"/>
</dbReference>
<evidence type="ECO:0000256" key="14">
    <source>
        <dbReference type="ARBA" id="ARBA00023136"/>
    </source>
</evidence>
<keyword evidence="8" id="KW-0677">Repeat</keyword>
<dbReference type="GO" id="GO:0005789">
    <property type="term" value="C:endoplasmic reticulum membrane"/>
    <property type="evidence" value="ECO:0007669"/>
    <property type="project" value="UniProtKB-SubCell"/>
</dbReference>
<dbReference type="GO" id="GO:0005886">
    <property type="term" value="C:plasma membrane"/>
    <property type="evidence" value="ECO:0007669"/>
    <property type="project" value="UniProtKB-SubCell"/>
</dbReference>
<dbReference type="InterPro" id="IPR037752">
    <property type="entry name" value="C2C_KIAA1228"/>
</dbReference>
<keyword evidence="11 16" id="KW-1133">Transmembrane helix</keyword>
<dbReference type="EMBL" id="VSWD01000003">
    <property type="protein sequence ID" value="KAK3105614.1"/>
    <property type="molecule type" value="Genomic_DNA"/>
</dbReference>
<dbReference type="GO" id="GO:0031210">
    <property type="term" value="F:phosphatidylcholine binding"/>
    <property type="evidence" value="ECO:0007669"/>
    <property type="project" value="TreeGrafter"/>
</dbReference>
<dbReference type="Gene3D" id="2.60.40.150">
    <property type="entry name" value="C2 domain"/>
    <property type="match status" value="3"/>
</dbReference>
<feature type="domain" description="C2" evidence="17">
    <location>
        <begin position="416"/>
        <end position="534"/>
    </location>
</feature>
<evidence type="ECO:0008006" key="21">
    <source>
        <dbReference type="Google" id="ProtNLM"/>
    </source>
</evidence>
<keyword evidence="14 16" id="KW-0472">Membrane</keyword>
<evidence type="ECO:0000256" key="12">
    <source>
        <dbReference type="ARBA" id="ARBA00023055"/>
    </source>
</evidence>
<dbReference type="CDD" id="cd08391">
    <property type="entry name" value="C2A_C2C_Synaptotagmin_like"/>
    <property type="match status" value="1"/>
</dbReference>
<dbReference type="InterPro" id="IPR039010">
    <property type="entry name" value="Synaptotagmin_SMP"/>
</dbReference>
<keyword evidence="7" id="KW-0479">Metal-binding</keyword>
<dbReference type="InterPro" id="IPR037733">
    <property type="entry name" value="Ext_Synaptotagmin_C2A"/>
</dbReference>
<feature type="domain" description="C2" evidence="17">
    <location>
        <begin position="665"/>
        <end position="789"/>
    </location>
</feature>
<evidence type="ECO:0000256" key="6">
    <source>
        <dbReference type="ARBA" id="ARBA00022692"/>
    </source>
</evidence>
<dbReference type="InterPro" id="IPR037749">
    <property type="entry name" value="Ext_Synaptotagmin_C2B"/>
</dbReference>
<dbReference type="Proteomes" id="UP001186944">
    <property type="component" value="Unassembled WGS sequence"/>
</dbReference>
<evidence type="ECO:0000259" key="18">
    <source>
        <dbReference type="PROSITE" id="PS51847"/>
    </source>
</evidence>
<evidence type="ECO:0000256" key="4">
    <source>
        <dbReference type="ARBA" id="ARBA00022448"/>
    </source>
</evidence>
<feature type="region of interest" description="Disordered" evidence="15">
    <location>
        <begin position="563"/>
        <end position="665"/>
    </location>
</feature>
<evidence type="ECO:0000256" key="9">
    <source>
        <dbReference type="ARBA" id="ARBA00022824"/>
    </source>
</evidence>
<evidence type="ECO:0000256" key="11">
    <source>
        <dbReference type="ARBA" id="ARBA00022989"/>
    </source>
</evidence>
<dbReference type="InterPro" id="IPR051634">
    <property type="entry name" value="Extended_Synaptotagmin"/>
</dbReference>
<comment type="subcellular location">
    <subcellularLocation>
        <location evidence="1">Cell membrane</location>
        <topology evidence="1">Peripheral membrane protein</topology>
    </subcellularLocation>
    <subcellularLocation>
        <location evidence="2">Endoplasmic reticulum membrane</location>
        <topology evidence="2">Multi-pass membrane protein</topology>
    </subcellularLocation>
</comment>
<dbReference type="InterPro" id="IPR031468">
    <property type="entry name" value="SMP_LBD"/>
</dbReference>
<dbReference type="SUPFAM" id="SSF49562">
    <property type="entry name" value="C2 domain (Calcium/lipid-binding domain, CaLB)"/>
    <property type="match status" value="3"/>
</dbReference>